<dbReference type="Proteomes" id="UP000001449">
    <property type="component" value="Chromosome 4"/>
</dbReference>
<dbReference type="OMA" id="LAYHIVY"/>
<name>B8C0U6_THAPS</name>
<dbReference type="HOGENOM" id="CLU_036532_3_2_1"/>
<dbReference type="GO" id="GO:0003723">
    <property type="term" value="F:RNA binding"/>
    <property type="evidence" value="ECO:0007669"/>
    <property type="project" value="UniProtKB-UniRule"/>
</dbReference>
<keyword evidence="10" id="KW-0464">Manganese</keyword>
<evidence type="ECO:0000256" key="6">
    <source>
        <dbReference type="ARBA" id="ARBA00022722"/>
    </source>
</evidence>
<evidence type="ECO:0000256" key="5">
    <source>
        <dbReference type="ARBA" id="ARBA00022490"/>
    </source>
</evidence>
<dbReference type="GO" id="GO:0005737">
    <property type="term" value="C:cytoplasm"/>
    <property type="evidence" value="ECO:0007669"/>
    <property type="project" value="UniProtKB-SubCell"/>
</dbReference>
<protein>
    <recommendedName>
        <fullName evidence="12">Ribonuclease</fullName>
        <ecNumber evidence="12">3.1.26.4</ecNumber>
    </recommendedName>
</protein>
<dbReference type="InterPro" id="IPR022898">
    <property type="entry name" value="RNase_HII"/>
</dbReference>
<dbReference type="KEGG" id="tps:THAPSDRAFT_18530"/>
<organism evidence="14 15">
    <name type="scientific">Thalassiosira pseudonana</name>
    <name type="common">Marine diatom</name>
    <name type="synonym">Cyclotella nana</name>
    <dbReference type="NCBI Taxonomy" id="35128"/>
    <lineage>
        <taxon>Eukaryota</taxon>
        <taxon>Sar</taxon>
        <taxon>Stramenopiles</taxon>
        <taxon>Ochrophyta</taxon>
        <taxon>Bacillariophyta</taxon>
        <taxon>Coscinodiscophyceae</taxon>
        <taxon>Thalassiosirophycidae</taxon>
        <taxon>Thalassiosirales</taxon>
        <taxon>Thalassiosiraceae</taxon>
        <taxon>Thalassiosira</taxon>
    </lineage>
</organism>
<keyword evidence="9 11" id="KW-0378">Hydrolase</keyword>
<evidence type="ECO:0000256" key="1">
    <source>
        <dbReference type="ARBA" id="ARBA00000077"/>
    </source>
</evidence>
<dbReference type="GO" id="GO:0046872">
    <property type="term" value="F:metal ion binding"/>
    <property type="evidence" value="ECO:0007669"/>
    <property type="project" value="UniProtKB-KW"/>
</dbReference>
<dbReference type="GO" id="GO:0032299">
    <property type="term" value="C:ribonuclease H2 complex"/>
    <property type="evidence" value="ECO:0000318"/>
    <property type="project" value="GO_Central"/>
</dbReference>
<dbReference type="GO" id="GO:0004523">
    <property type="term" value="F:RNA-DNA hybrid ribonuclease activity"/>
    <property type="evidence" value="ECO:0000318"/>
    <property type="project" value="GO_Central"/>
</dbReference>
<dbReference type="PANTHER" id="PTHR10954:SF23">
    <property type="entry name" value="RIBONUCLEASE"/>
    <property type="match status" value="1"/>
</dbReference>
<evidence type="ECO:0000256" key="10">
    <source>
        <dbReference type="ARBA" id="ARBA00023211"/>
    </source>
</evidence>
<comment type="catalytic activity">
    <reaction evidence="1 11 12">
        <text>Endonucleolytic cleavage to 5'-phosphomonoester.</text>
        <dbReference type="EC" id="3.1.26.4"/>
    </reaction>
</comment>
<feature type="binding site" evidence="11">
    <location>
        <position position="99"/>
    </location>
    <ligand>
        <name>a divalent metal cation</name>
        <dbReference type="ChEBI" id="CHEBI:60240"/>
    </ligand>
</feature>
<dbReference type="InterPro" id="IPR001352">
    <property type="entry name" value="RNase_HII/HIII"/>
</dbReference>
<evidence type="ECO:0000256" key="4">
    <source>
        <dbReference type="ARBA" id="ARBA00007383"/>
    </source>
</evidence>
<dbReference type="AlphaFoldDB" id="B8C0U6"/>
<dbReference type="PANTHER" id="PTHR10954">
    <property type="entry name" value="RIBONUCLEASE H2 SUBUNIT A"/>
    <property type="match status" value="1"/>
</dbReference>
<evidence type="ECO:0000256" key="12">
    <source>
        <dbReference type="RuleBase" id="RU003515"/>
    </source>
</evidence>
<evidence type="ECO:0000256" key="7">
    <source>
        <dbReference type="ARBA" id="ARBA00022723"/>
    </source>
</evidence>
<gene>
    <name evidence="14" type="ORF">THAPSDRAFT_18530</name>
</gene>
<dbReference type="NCBIfam" id="NF000595">
    <property type="entry name" value="PRK00015.1-3"/>
    <property type="match status" value="1"/>
</dbReference>
<feature type="binding site" evidence="11">
    <location>
        <position position="5"/>
    </location>
    <ligand>
        <name>a divalent metal cation</name>
        <dbReference type="ChEBI" id="CHEBI:60240"/>
    </ligand>
</feature>
<dbReference type="InterPro" id="IPR012337">
    <property type="entry name" value="RNaseH-like_sf"/>
</dbReference>
<keyword evidence="7 11" id="KW-0479">Metal-binding</keyword>
<dbReference type="eggNOG" id="KOG2299">
    <property type="taxonomic scope" value="Eukaryota"/>
</dbReference>
<dbReference type="CDD" id="cd07182">
    <property type="entry name" value="RNase_HII_bacteria_HII_like"/>
    <property type="match status" value="1"/>
</dbReference>
<evidence type="ECO:0000313" key="15">
    <source>
        <dbReference type="Proteomes" id="UP000001449"/>
    </source>
</evidence>
<dbReference type="EC" id="3.1.26.4" evidence="12"/>
<dbReference type="RefSeq" id="XP_002289127.1">
    <property type="nucleotide sequence ID" value="XM_002289091.1"/>
</dbReference>
<comment type="cofactor">
    <cofactor evidence="11">
        <name>Mn(2+)</name>
        <dbReference type="ChEBI" id="CHEBI:29035"/>
    </cofactor>
    <cofactor evidence="11">
        <name>Mg(2+)</name>
        <dbReference type="ChEBI" id="CHEBI:18420"/>
    </cofactor>
    <text evidence="11">Manganese or magnesium. Binds 1 divalent metal ion per monomer in the absence of substrate. May bind a second metal ion after substrate binding.</text>
</comment>
<evidence type="ECO:0000313" key="14">
    <source>
        <dbReference type="EMBL" id="EED92664.1"/>
    </source>
</evidence>
<feature type="non-terminal residue" evidence="14">
    <location>
        <position position="183"/>
    </location>
</feature>
<feature type="domain" description="RNase H type-2" evidence="13">
    <location>
        <begin position="1"/>
        <end position="183"/>
    </location>
</feature>
<evidence type="ECO:0000256" key="9">
    <source>
        <dbReference type="ARBA" id="ARBA00022801"/>
    </source>
</evidence>
<evidence type="ECO:0000256" key="3">
    <source>
        <dbReference type="ARBA" id="ARBA00004496"/>
    </source>
</evidence>
<comment type="similarity">
    <text evidence="4 12">Belongs to the RNase HII family.</text>
</comment>
<dbReference type="Pfam" id="PF01351">
    <property type="entry name" value="RNase_HII"/>
    <property type="match status" value="1"/>
</dbReference>
<evidence type="ECO:0000259" key="13">
    <source>
        <dbReference type="PROSITE" id="PS51975"/>
    </source>
</evidence>
<dbReference type="InterPro" id="IPR036397">
    <property type="entry name" value="RNaseH_sf"/>
</dbReference>
<dbReference type="SUPFAM" id="SSF53098">
    <property type="entry name" value="Ribonuclease H-like"/>
    <property type="match status" value="1"/>
</dbReference>
<evidence type="ECO:0000256" key="2">
    <source>
        <dbReference type="ARBA" id="ARBA00004065"/>
    </source>
</evidence>
<dbReference type="PaxDb" id="35128-Thaps18530"/>
<accession>B8C0U6</accession>
<dbReference type="STRING" id="35128.B8C0U6"/>
<keyword evidence="6 11" id="KW-0540">Nuclease</keyword>
<dbReference type="GeneID" id="7442026"/>
<reference evidence="14 15" key="2">
    <citation type="journal article" date="2008" name="Nature">
        <title>The Phaeodactylum genome reveals the evolutionary history of diatom genomes.</title>
        <authorList>
            <person name="Bowler C."/>
            <person name="Allen A.E."/>
            <person name="Badger J.H."/>
            <person name="Grimwood J."/>
            <person name="Jabbari K."/>
            <person name="Kuo A."/>
            <person name="Maheswari U."/>
            <person name="Martens C."/>
            <person name="Maumus F."/>
            <person name="Otillar R.P."/>
            <person name="Rayko E."/>
            <person name="Salamov A."/>
            <person name="Vandepoele K."/>
            <person name="Beszteri B."/>
            <person name="Gruber A."/>
            <person name="Heijde M."/>
            <person name="Katinka M."/>
            <person name="Mock T."/>
            <person name="Valentin K."/>
            <person name="Verret F."/>
            <person name="Berges J.A."/>
            <person name="Brownlee C."/>
            <person name="Cadoret J.P."/>
            <person name="Chiovitti A."/>
            <person name="Choi C.J."/>
            <person name="Coesel S."/>
            <person name="De Martino A."/>
            <person name="Detter J.C."/>
            <person name="Durkin C."/>
            <person name="Falciatore A."/>
            <person name="Fournet J."/>
            <person name="Haruta M."/>
            <person name="Huysman M.J."/>
            <person name="Jenkins B.D."/>
            <person name="Jiroutova K."/>
            <person name="Jorgensen R.E."/>
            <person name="Joubert Y."/>
            <person name="Kaplan A."/>
            <person name="Kroger N."/>
            <person name="Kroth P.G."/>
            <person name="La Roche J."/>
            <person name="Lindquist E."/>
            <person name="Lommer M."/>
            <person name="Martin-Jezequel V."/>
            <person name="Lopez P.J."/>
            <person name="Lucas S."/>
            <person name="Mangogna M."/>
            <person name="McGinnis K."/>
            <person name="Medlin L.K."/>
            <person name="Montsant A."/>
            <person name="Oudot-Le Secq M.P."/>
            <person name="Napoli C."/>
            <person name="Obornik M."/>
            <person name="Parker M.S."/>
            <person name="Petit J.L."/>
            <person name="Porcel B.M."/>
            <person name="Poulsen N."/>
            <person name="Robison M."/>
            <person name="Rychlewski L."/>
            <person name="Rynearson T.A."/>
            <person name="Schmutz J."/>
            <person name="Shapiro H."/>
            <person name="Siaut M."/>
            <person name="Stanley M."/>
            <person name="Sussman M.R."/>
            <person name="Taylor A.R."/>
            <person name="Vardi A."/>
            <person name="von Dassow P."/>
            <person name="Vyverman W."/>
            <person name="Willis A."/>
            <person name="Wyrwicz L.S."/>
            <person name="Rokhsar D.S."/>
            <person name="Weissenbach J."/>
            <person name="Armbrust E.V."/>
            <person name="Green B.R."/>
            <person name="Van de Peer Y."/>
            <person name="Grigoriev I.V."/>
        </authorList>
    </citation>
    <scope>NUCLEOTIDE SEQUENCE [LARGE SCALE GENOMIC DNA]</scope>
    <source>
        <strain evidence="14 15">CCMP1335</strain>
    </source>
</reference>
<feature type="binding site" evidence="11">
    <location>
        <position position="6"/>
    </location>
    <ligand>
        <name>a divalent metal cation</name>
        <dbReference type="ChEBI" id="CHEBI:60240"/>
    </ligand>
</feature>
<dbReference type="GO" id="GO:0006298">
    <property type="term" value="P:mismatch repair"/>
    <property type="evidence" value="ECO:0000318"/>
    <property type="project" value="GO_Central"/>
</dbReference>
<dbReference type="InterPro" id="IPR024567">
    <property type="entry name" value="RNase_HII/HIII_dom"/>
</dbReference>
<feature type="non-terminal residue" evidence="14">
    <location>
        <position position="1"/>
    </location>
</feature>
<evidence type="ECO:0000256" key="8">
    <source>
        <dbReference type="ARBA" id="ARBA00022759"/>
    </source>
</evidence>
<keyword evidence="5" id="KW-0963">Cytoplasm</keyword>
<comment type="subcellular location">
    <subcellularLocation>
        <location evidence="3">Cytoplasm</location>
    </subcellularLocation>
</comment>
<dbReference type="InParanoid" id="B8C0U6"/>
<keyword evidence="15" id="KW-1185">Reference proteome</keyword>
<reference evidence="14 15" key="1">
    <citation type="journal article" date="2004" name="Science">
        <title>The genome of the diatom Thalassiosira pseudonana: ecology, evolution, and metabolism.</title>
        <authorList>
            <person name="Armbrust E.V."/>
            <person name="Berges J.A."/>
            <person name="Bowler C."/>
            <person name="Green B.R."/>
            <person name="Martinez D."/>
            <person name="Putnam N.H."/>
            <person name="Zhou S."/>
            <person name="Allen A.E."/>
            <person name="Apt K.E."/>
            <person name="Bechner M."/>
            <person name="Brzezinski M.A."/>
            <person name="Chaal B.K."/>
            <person name="Chiovitti A."/>
            <person name="Davis A.K."/>
            <person name="Demarest M.S."/>
            <person name="Detter J.C."/>
            <person name="Glavina T."/>
            <person name="Goodstein D."/>
            <person name="Hadi M.Z."/>
            <person name="Hellsten U."/>
            <person name="Hildebrand M."/>
            <person name="Jenkins B.D."/>
            <person name="Jurka J."/>
            <person name="Kapitonov V.V."/>
            <person name="Kroger N."/>
            <person name="Lau W.W."/>
            <person name="Lane T.W."/>
            <person name="Larimer F.W."/>
            <person name="Lippmeier J.C."/>
            <person name="Lucas S."/>
            <person name="Medina M."/>
            <person name="Montsant A."/>
            <person name="Obornik M."/>
            <person name="Parker M.S."/>
            <person name="Palenik B."/>
            <person name="Pazour G.J."/>
            <person name="Richardson P.M."/>
            <person name="Rynearson T.A."/>
            <person name="Saito M.A."/>
            <person name="Schwartz D.C."/>
            <person name="Thamatrakoln K."/>
            <person name="Valentin K."/>
            <person name="Vardi A."/>
            <person name="Wilkerson F.P."/>
            <person name="Rokhsar D.S."/>
        </authorList>
    </citation>
    <scope>NUCLEOTIDE SEQUENCE [LARGE SCALE GENOMIC DNA]</scope>
    <source>
        <strain evidence="14 15">CCMP1335</strain>
    </source>
</reference>
<dbReference type="EMBL" id="CM000641">
    <property type="protein sequence ID" value="EED92664.1"/>
    <property type="molecule type" value="Genomic_DNA"/>
</dbReference>
<evidence type="ECO:0000256" key="11">
    <source>
        <dbReference type="PROSITE-ProRule" id="PRU01319"/>
    </source>
</evidence>
<dbReference type="GO" id="GO:0043137">
    <property type="term" value="P:DNA replication, removal of RNA primer"/>
    <property type="evidence" value="ECO:0000318"/>
    <property type="project" value="GO_Central"/>
</dbReference>
<sequence length="183" mass="20090">VVGVDEAGRGPLAGPVVAAAAIVPTNIEGVIDSKKITKEEDRERLYEELVSSPGIRYAVAIVSAQRIDEINILQATLEGMRMAVQGVMDMDSYYFALIDGNKIPKDMPCSSESITKGDGREYSIGAASIIAKVTRDRLMHEYDAKYPEYNLKQHKGYPTVAHMSAVRKHGASLIHRRTFAPLK</sequence>
<proteinExistence type="inferred from homology"/>
<dbReference type="Gene3D" id="3.30.420.10">
    <property type="entry name" value="Ribonuclease H-like superfamily/Ribonuclease H"/>
    <property type="match status" value="1"/>
</dbReference>
<dbReference type="PROSITE" id="PS51975">
    <property type="entry name" value="RNASE_H_2"/>
    <property type="match status" value="1"/>
</dbReference>
<keyword evidence="8 11" id="KW-0255">Endonuclease</keyword>
<comment type="function">
    <text evidence="2 12">Endonuclease that specifically degrades the RNA of RNA-DNA hybrids.</text>
</comment>